<accession>A9WGF5</accession>
<evidence type="ECO:0000313" key="3">
    <source>
        <dbReference type="Proteomes" id="UP000002008"/>
    </source>
</evidence>
<dbReference type="PANTHER" id="PTHR35010">
    <property type="entry name" value="BLL4672 PROTEIN-RELATED"/>
    <property type="match status" value="1"/>
</dbReference>
<dbReference type="PDBsum" id="3PXP"/>
<dbReference type="AlphaFoldDB" id="A9WGF5"/>
<reference evidence="4" key="2">
    <citation type="journal article" date="2012" name="PLoS ONE">
        <title>Structure of an MmyB-like regulator from C. aurantiacus, member of a new transcription factor family linked to antibiotic metabolism in actinomycetes.</title>
        <authorList>
            <person name="Xu Q."/>
            <person name="van Wezel G.P."/>
            <person name="Chiu H.J."/>
            <person name="Jaroszewski L."/>
            <person name="Klock H.E."/>
            <person name="Knuth M.W."/>
            <person name="Miller M.D."/>
            <person name="Lesley S.A."/>
            <person name="Godzik A."/>
            <person name="Elsliger M.A."/>
            <person name="Deacon A.M."/>
            <person name="Wilson I.A."/>
        </authorList>
    </citation>
    <scope>X-RAY CRYSTALLOGRAPHY (2.30 ANGSTROMS)</scope>
</reference>
<dbReference type="PATRIC" id="fig|324602.8.peg.2580"/>
<organism evidence="2 3">
    <name type="scientific">Chloroflexus aurantiacus (strain ATCC 29366 / DSM 635 / J-10-fl)</name>
    <dbReference type="NCBI Taxonomy" id="324602"/>
    <lineage>
        <taxon>Bacteria</taxon>
        <taxon>Bacillati</taxon>
        <taxon>Chloroflexota</taxon>
        <taxon>Chloroflexia</taxon>
        <taxon>Chloroflexales</taxon>
        <taxon>Chloroflexineae</taxon>
        <taxon>Chloroflexaceae</taxon>
        <taxon>Chloroflexus</taxon>
    </lineage>
</organism>
<dbReference type="KEGG" id="cau:Caur_2278"/>
<dbReference type="RefSeq" id="WP_012258141.1">
    <property type="nucleotide sequence ID" value="NC_010175.1"/>
</dbReference>
<dbReference type="HOGENOM" id="CLU_955444_0_0_0"/>
<keyword evidence="4" id="KW-0002">3D-structure</keyword>
<reference evidence="3" key="1">
    <citation type="journal article" date="2011" name="BMC Genomics">
        <title>Complete genome sequence of the filamentous anoxygenic phototrophic bacterium Chloroflexus aurantiacus.</title>
        <authorList>
            <person name="Tang K.H."/>
            <person name="Barry K."/>
            <person name="Chertkov O."/>
            <person name="Dalin E."/>
            <person name="Han C.S."/>
            <person name="Hauser L.J."/>
            <person name="Honchak B.M."/>
            <person name="Karbach L.E."/>
            <person name="Land M.L."/>
            <person name="Lapidus A."/>
            <person name="Larimer F.W."/>
            <person name="Mikhailova N."/>
            <person name="Pitluck S."/>
            <person name="Pierson B.K."/>
            <person name="Blankenship R.E."/>
        </authorList>
    </citation>
    <scope>NUCLEOTIDE SEQUENCE [LARGE SCALE GENOMIC DNA]</scope>
    <source>
        <strain evidence="3">ATCC 29366 / DSM 635 / J-10-fl</strain>
    </source>
</reference>
<dbReference type="Proteomes" id="UP000002008">
    <property type="component" value="Chromosome"/>
</dbReference>
<dbReference type="InterPro" id="IPR041413">
    <property type="entry name" value="MLTR_LBD"/>
</dbReference>
<dbReference type="PDB" id="3PXP">
    <property type="method" value="X-ray"/>
    <property type="resolution" value="2.30 A"/>
    <property type="chains" value="A/B/C=1-291"/>
</dbReference>
<dbReference type="Pfam" id="PF13560">
    <property type="entry name" value="HTH_31"/>
    <property type="match status" value="1"/>
</dbReference>
<feature type="domain" description="HTH cro/C1-type" evidence="1">
    <location>
        <begin position="25"/>
        <end position="71"/>
    </location>
</feature>
<protein>
    <submittedName>
        <fullName evidence="2">Helix-turn-helix domain protein</fullName>
    </submittedName>
</protein>
<dbReference type="SMR" id="A9WGF5"/>
<evidence type="ECO:0000313" key="2">
    <source>
        <dbReference type="EMBL" id="ABY35487.1"/>
    </source>
</evidence>
<dbReference type="eggNOG" id="COG1396">
    <property type="taxonomic scope" value="Bacteria"/>
</dbReference>
<dbReference type="GO" id="GO:0003677">
    <property type="term" value="F:DNA binding"/>
    <property type="evidence" value="ECO:0007669"/>
    <property type="project" value="InterPro"/>
</dbReference>
<dbReference type="Gene3D" id="3.30.450.180">
    <property type="match status" value="1"/>
</dbReference>
<dbReference type="CDD" id="cd00093">
    <property type="entry name" value="HTH_XRE"/>
    <property type="match status" value="1"/>
</dbReference>
<dbReference type="SMART" id="SM00530">
    <property type="entry name" value="HTH_XRE"/>
    <property type="match status" value="1"/>
</dbReference>
<dbReference type="InParanoid" id="A9WGF5"/>
<keyword evidence="3" id="KW-1185">Reference proteome</keyword>
<dbReference type="InterPro" id="IPR001387">
    <property type="entry name" value="Cro/C1-type_HTH"/>
</dbReference>
<proteinExistence type="evidence at protein level"/>
<dbReference type="Gene3D" id="1.10.260.40">
    <property type="entry name" value="lambda repressor-like DNA-binding domains"/>
    <property type="match status" value="1"/>
</dbReference>
<name>A9WGF5_CHLAA</name>
<gene>
    <name evidence="2" type="ordered locus">Caur_2278</name>
</gene>
<dbReference type="EnsemblBacteria" id="ABY35487">
    <property type="protein sequence ID" value="ABY35487"/>
    <property type="gene ID" value="Caur_2278"/>
</dbReference>
<dbReference type="EMBL" id="CP000909">
    <property type="protein sequence ID" value="ABY35487.1"/>
    <property type="molecule type" value="Genomic_DNA"/>
</dbReference>
<dbReference type="InterPro" id="IPR010982">
    <property type="entry name" value="Lambda_DNA-bd_dom_sf"/>
</dbReference>
<evidence type="ECO:0007829" key="4">
    <source>
        <dbReference type="PDB" id="3PXP"/>
    </source>
</evidence>
<dbReference type="STRING" id="324602.Caur_2278"/>
<sequence length="291" mass="33890">MERAAFGKLVQALRREHRDEKGRVWTQEVLAERTQLPKRTIERIENGSLAHLDADILLRLADALELTIGERREFFFAATGIIEQKSATYKRSPEESLQYLIDMIRNMNVPAFVTDQYVNIIAANMITIRFFNIPMELIETAPLLPHGYNLMRVVFGTEYDFRRVVGTMWDEVARHNMQLFRAISLRVRADGYFVELLDNLMQYREFKRFWERAHLETEDTSAENFWYQYTHPVYGLLSYVSSRSQIPTSMGLLSMHTYIPLSPATTDLFAKLSTVANQDVIRLAPWPRSNG</sequence>
<dbReference type="PANTHER" id="PTHR35010:SF3">
    <property type="entry name" value="BLL4873 PROTEIN"/>
    <property type="match status" value="1"/>
</dbReference>
<dbReference type="SUPFAM" id="SSF47413">
    <property type="entry name" value="lambda repressor-like DNA-binding domains"/>
    <property type="match status" value="1"/>
</dbReference>
<dbReference type="Pfam" id="PF17765">
    <property type="entry name" value="MLTR_LBD"/>
    <property type="match status" value="1"/>
</dbReference>
<evidence type="ECO:0000259" key="1">
    <source>
        <dbReference type="PROSITE" id="PS50943"/>
    </source>
</evidence>
<dbReference type="PROSITE" id="PS50943">
    <property type="entry name" value="HTH_CROC1"/>
    <property type="match status" value="1"/>
</dbReference>